<dbReference type="EMBL" id="QVQW01000053">
    <property type="protein sequence ID" value="RKU42702.1"/>
    <property type="molecule type" value="Genomic_DNA"/>
</dbReference>
<proteinExistence type="predicted"/>
<protein>
    <submittedName>
        <fullName evidence="2">Uncharacterized protein</fullName>
    </submittedName>
</protein>
<dbReference type="Proteomes" id="UP000275385">
    <property type="component" value="Unassembled WGS sequence"/>
</dbReference>
<dbReference type="AlphaFoldDB" id="A0A420Y496"/>
<evidence type="ECO:0000256" key="1">
    <source>
        <dbReference type="SAM" id="MobiDB-lite"/>
    </source>
</evidence>
<reference evidence="2 3" key="1">
    <citation type="submission" date="2018-08" db="EMBL/GenBank/DDBJ databases">
        <title>Draft genome of the lignicolous fungus Coniochaeta pulveracea.</title>
        <authorList>
            <person name="Borstlap C.J."/>
            <person name="De Witt R.N."/>
            <person name="Botha A."/>
            <person name="Volschenk H."/>
        </authorList>
    </citation>
    <scope>NUCLEOTIDE SEQUENCE [LARGE SCALE GENOMIC DNA]</scope>
    <source>
        <strain evidence="2 3">CAB683</strain>
    </source>
</reference>
<evidence type="ECO:0000313" key="2">
    <source>
        <dbReference type="EMBL" id="RKU42702.1"/>
    </source>
</evidence>
<feature type="region of interest" description="Disordered" evidence="1">
    <location>
        <begin position="1"/>
        <end position="26"/>
    </location>
</feature>
<name>A0A420Y496_9PEZI</name>
<feature type="compositionally biased region" description="Low complexity" evidence="1">
    <location>
        <begin position="1"/>
        <end position="22"/>
    </location>
</feature>
<sequence length="231" mass="25351">MLATLTSALPTTTSSSSSKSTTKPPPDLNYLLMPGPYLPSLDSLNLTTWDLHNLAPRALSHLSNLTSTHQKRGGGPSSLCSPEKALNYPYELGVACLSYLFKIGDQQCPLLYNNVELCNAKSHIYEDNRPLPEVHVIGTAESKPPIHAPCMHVAMAIFVAMHKCMGVQVHSGRTDIVAAGDVYAYGSYNYRVTVYGDYPLDDRMYGPPRDKKDMWPKNAPEPYSCCGSNIK</sequence>
<accession>A0A420Y496</accession>
<gene>
    <name evidence="2" type="ORF">DL546_006287</name>
</gene>
<dbReference type="OrthoDB" id="2112446at2759"/>
<keyword evidence="3" id="KW-1185">Reference proteome</keyword>
<organism evidence="2 3">
    <name type="scientific">Coniochaeta pulveracea</name>
    <dbReference type="NCBI Taxonomy" id="177199"/>
    <lineage>
        <taxon>Eukaryota</taxon>
        <taxon>Fungi</taxon>
        <taxon>Dikarya</taxon>
        <taxon>Ascomycota</taxon>
        <taxon>Pezizomycotina</taxon>
        <taxon>Sordariomycetes</taxon>
        <taxon>Sordariomycetidae</taxon>
        <taxon>Coniochaetales</taxon>
        <taxon>Coniochaetaceae</taxon>
        <taxon>Coniochaeta</taxon>
    </lineage>
</organism>
<comment type="caution">
    <text evidence="2">The sequence shown here is derived from an EMBL/GenBank/DDBJ whole genome shotgun (WGS) entry which is preliminary data.</text>
</comment>
<evidence type="ECO:0000313" key="3">
    <source>
        <dbReference type="Proteomes" id="UP000275385"/>
    </source>
</evidence>